<dbReference type="Gene3D" id="3.40.50.10910">
    <property type="entry name" value="Amidohydrolase"/>
    <property type="match status" value="1"/>
</dbReference>
<dbReference type="RefSeq" id="WP_280600116.1">
    <property type="nucleotide sequence ID" value="NZ_JARXRN010000020.1"/>
</dbReference>
<sequence>MRAQTRRRLLALPAAAVAVAIAAFALAVAWPEPQLAVPQASDFAIRGVAIVDVEAGALRSGRTVVVRDGRIVSVAADGVVTLPPGLAVIDGRGLFAMPGLWDMHAHLYAVAPLLDLPLHVAHGVLNVRDMMGCPVEGDPFIACARDKRRWSAEAVAGLRVAPRLVETSSFMANGPGMAARIGGAPGYFDVATPAQAREFARHFAGSVDAIKVYDRIPREAYLALSAEARRRGLPLVGHRPHAVAAVEAARHQRSLEHARFLIHESFDGAPTLRAQAGTRAWREDRRAMVDRHDPSRADAILNAMRDAGTYYVPTHLTRWADAWADRPEVRNDPHLRYVHPLLQWQWREDLDATLAEDPGAEARRAYRDFHALGLSLTRRAHEAGVEVMVGTDYLVPGVDVHRELAMFVEAGLTPAQALRAATVVPARYVGRSEAYGTVANGKVADLVLLEADPLQDIRNTRRIRTVVFGGALYDRAMLDRIDAHVARNARSWRIGAKIVWRFLRQPAAY</sequence>
<gene>
    <name evidence="2" type="ORF">QFW80_04455</name>
</gene>
<dbReference type="PANTHER" id="PTHR43135:SF3">
    <property type="entry name" value="ALPHA-D-RIBOSE 1-METHYLPHOSPHONATE 5-TRIPHOSPHATE DIPHOSPHATASE"/>
    <property type="match status" value="1"/>
</dbReference>
<proteinExistence type="predicted"/>
<dbReference type="InterPro" id="IPR011059">
    <property type="entry name" value="Metal-dep_hydrolase_composite"/>
</dbReference>
<name>A0ABT6JGL5_9GAMM</name>
<dbReference type="PROSITE" id="PS51318">
    <property type="entry name" value="TAT"/>
    <property type="match status" value="1"/>
</dbReference>
<reference evidence="2 3" key="1">
    <citation type="submission" date="2023-04" db="EMBL/GenBank/DDBJ databases">
        <title>Luteimonas sp. M1R5S18.</title>
        <authorList>
            <person name="Sun J.-Q."/>
        </authorList>
    </citation>
    <scope>NUCLEOTIDE SEQUENCE [LARGE SCALE GENOMIC DNA]</scope>
    <source>
        <strain evidence="2 3">M1R5S18</strain>
    </source>
</reference>
<evidence type="ECO:0000313" key="3">
    <source>
        <dbReference type="Proteomes" id="UP001156831"/>
    </source>
</evidence>
<dbReference type="Gene3D" id="3.30.110.90">
    <property type="entry name" value="Amidohydrolase"/>
    <property type="match status" value="1"/>
</dbReference>
<dbReference type="EMBL" id="JARXRN010000020">
    <property type="protein sequence ID" value="MDH5829769.1"/>
    <property type="molecule type" value="Genomic_DNA"/>
</dbReference>
<evidence type="ECO:0000259" key="1">
    <source>
        <dbReference type="Pfam" id="PF01979"/>
    </source>
</evidence>
<protein>
    <submittedName>
        <fullName evidence="2">Amidohydrolase family protein</fullName>
    </submittedName>
</protein>
<dbReference type="SUPFAM" id="SSF51338">
    <property type="entry name" value="Composite domain of metallo-dependent hydrolases"/>
    <property type="match status" value="1"/>
</dbReference>
<dbReference type="InterPro" id="IPR006680">
    <property type="entry name" value="Amidohydro-rel"/>
</dbReference>
<dbReference type="PANTHER" id="PTHR43135">
    <property type="entry name" value="ALPHA-D-RIBOSE 1-METHYLPHOSPHONATE 5-TRIPHOSPHATE DIPHOSPHATASE"/>
    <property type="match status" value="1"/>
</dbReference>
<dbReference type="Gene3D" id="2.30.40.10">
    <property type="entry name" value="Urease, subunit C, domain 1"/>
    <property type="match status" value="1"/>
</dbReference>
<evidence type="ECO:0000313" key="2">
    <source>
        <dbReference type="EMBL" id="MDH5829769.1"/>
    </source>
</evidence>
<organism evidence="2 3">
    <name type="scientific">Luteimonas rhizosphaericola</name>
    <dbReference type="NCBI Taxonomy" id="3042024"/>
    <lineage>
        <taxon>Bacteria</taxon>
        <taxon>Pseudomonadati</taxon>
        <taxon>Pseudomonadota</taxon>
        <taxon>Gammaproteobacteria</taxon>
        <taxon>Lysobacterales</taxon>
        <taxon>Lysobacteraceae</taxon>
        <taxon>Luteimonas</taxon>
    </lineage>
</organism>
<dbReference type="InterPro" id="IPR006311">
    <property type="entry name" value="TAT_signal"/>
</dbReference>
<keyword evidence="3" id="KW-1185">Reference proteome</keyword>
<dbReference type="InterPro" id="IPR051781">
    <property type="entry name" value="Metallo-dep_Hydrolase"/>
</dbReference>
<comment type="caution">
    <text evidence="2">The sequence shown here is derived from an EMBL/GenBank/DDBJ whole genome shotgun (WGS) entry which is preliminary data.</text>
</comment>
<feature type="domain" description="Amidohydrolase-related" evidence="1">
    <location>
        <begin position="378"/>
        <end position="470"/>
    </location>
</feature>
<dbReference type="Proteomes" id="UP001156831">
    <property type="component" value="Unassembled WGS sequence"/>
</dbReference>
<dbReference type="SUPFAM" id="SSF51556">
    <property type="entry name" value="Metallo-dependent hydrolases"/>
    <property type="match status" value="1"/>
</dbReference>
<accession>A0ABT6JGL5</accession>
<dbReference type="InterPro" id="IPR032466">
    <property type="entry name" value="Metal_Hydrolase"/>
</dbReference>
<dbReference type="Gene3D" id="1.20.58.520">
    <property type="entry name" value="Amidohydrolase"/>
    <property type="match status" value="1"/>
</dbReference>
<dbReference type="Pfam" id="PF01979">
    <property type="entry name" value="Amidohydro_1"/>
    <property type="match status" value="1"/>
</dbReference>